<dbReference type="RefSeq" id="XP_040724456.1">
    <property type="nucleotide sequence ID" value="XM_040872061.1"/>
</dbReference>
<keyword evidence="4" id="KW-1185">Reference proteome</keyword>
<dbReference type="GeneID" id="63788660"/>
<dbReference type="EMBL" id="MCFI01000012">
    <property type="protein sequence ID" value="ORY80811.1"/>
    <property type="molecule type" value="Genomic_DNA"/>
</dbReference>
<feature type="region of interest" description="Disordered" evidence="1">
    <location>
        <begin position="378"/>
        <end position="397"/>
    </location>
</feature>
<reference evidence="3 4" key="1">
    <citation type="submission" date="2016-07" db="EMBL/GenBank/DDBJ databases">
        <title>Pervasive Adenine N6-methylation of Active Genes in Fungi.</title>
        <authorList>
            <consortium name="DOE Joint Genome Institute"/>
            <person name="Mondo S.J."/>
            <person name="Dannebaum R.O."/>
            <person name="Kuo R.C."/>
            <person name="Labutti K."/>
            <person name="Haridas S."/>
            <person name="Kuo A."/>
            <person name="Salamov A."/>
            <person name="Ahrendt S.R."/>
            <person name="Lipzen A."/>
            <person name="Sullivan W."/>
            <person name="Andreopoulos W.B."/>
            <person name="Clum A."/>
            <person name="Lindquist E."/>
            <person name="Daum C."/>
            <person name="Ramamoorthy G.K."/>
            <person name="Gryganskyi A."/>
            <person name="Culley D."/>
            <person name="Magnuson J.K."/>
            <person name="James T.Y."/>
            <person name="O'Malley M.A."/>
            <person name="Stajich J.E."/>
            <person name="Spatafora J.W."/>
            <person name="Visel A."/>
            <person name="Grigoriev I.V."/>
        </authorList>
    </citation>
    <scope>NUCLEOTIDE SEQUENCE [LARGE SCALE GENOMIC DNA]</scope>
    <source>
        <strain evidence="3 4">12-1054</strain>
    </source>
</reference>
<feature type="chain" id="PRO_5013141587" evidence="2">
    <location>
        <begin position="28"/>
        <end position="397"/>
    </location>
</feature>
<protein>
    <submittedName>
        <fullName evidence="3">Uncharacterized protein</fullName>
    </submittedName>
</protein>
<evidence type="ECO:0000313" key="4">
    <source>
        <dbReference type="Proteomes" id="UP000193685"/>
    </source>
</evidence>
<gene>
    <name evidence="3" type="ORF">BCR37DRAFT_404716</name>
</gene>
<feature type="signal peptide" evidence="2">
    <location>
        <begin position="1"/>
        <end position="27"/>
    </location>
</feature>
<evidence type="ECO:0000256" key="1">
    <source>
        <dbReference type="SAM" id="MobiDB-lite"/>
    </source>
</evidence>
<accession>A0A1Y2FA84</accession>
<dbReference type="Proteomes" id="UP000193685">
    <property type="component" value="Unassembled WGS sequence"/>
</dbReference>
<comment type="caution">
    <text evidence="3">The sequence shown here is derived from an EMBL/GenBank/DDBJ whole genome shotgun (WGS) entry which is preliminary data.</text>
</comment>
<keyword evidence="2" id="KW-0732">Signal</keyword>
<evidence type="ECO:0000256" key="2">
    <source>
        <dbReference type="SAM" id="SignalP"/>
    </source>
</evidence>
<proteinExistence type="predicted"/>
<sequence>MYLAAAMSWHFITGFLVAMLLYKSVVAVKSSGASGSSANWPTIDKSQATDIAKKDMAFIHSAAFPQCRNVSIDYWLLVRNQAADDKSIIPHLVEGFPHTAVLSDPTRKVTSKQNCIHTCKNRIDLFNAGLSSALQRLSRFVPCWGNSDFTILNRKAIAIKSPCVGQGSALCDLEVFCECDISLLVHYQLNATKSEMRHHRWNDFQPPNPSSQCDLSTFAQKLGGAMEEQQGPNRKNTIALPFREWRFRPDRLTVLNLVTCPSESEKSRGKPPAEPTAIAEADAHGEPKRKRIKKDPVKEICYCRSVDGKPTPSSDCGHTELVCRVTSYAEIIQEMKDHRIDLQLLAIYLEQYPGLANNFQPISRTDMEADQLNQEILQPSLPDLNLPARGSPDYDEL</sequence>
<evidence type="ECO:0000313" key="3">
    <source>
        <dbReference type="EMBL" id="ORY80811.1"/>
    </source>
</evidence>
<dbReference type="AlphaFoldDB" id="A0A1Y2FA84"/>
<feature type="region of interest" description="Disordered" evidence="1">
    <location>
        <begin position="262"/>
        <end position="291"/>
    </location>
</feature>
<organism evidence="3 4">
    <name type="scientific">Protomyces lactucae-debilis</name>
    <dbReference type="NCBI Taxonomy" id="2754530"/>
    <lineage>
        <taxon>Eukaryota</taxon>
        <taxon>Fungi</taxon>
        <taxon>Dikarya</taxon>
        <taxon>Ascomycota</taxon>
        <taxon>Taphrinomycotina</taxon>
        <taxon>Taphrinomycetes</taxon>
        <taxon>Taphrinales</taxon>
        <taxon>Protomycetaceae</taxon>
        <taxon>Protomyces</taxon>
    </lineage>
</organism>
<name>A0A1Y2FA84_PROLT</name>